<dbReference type="Pfam" id="PF00560">
    <property type="entry name" value="LRR_1"/>
    <property type="match status" value="1"/>
</dbReference>
<evidence type="ECO:0000256" key="10">
    <source>
        <dbReference type="ARBA" id="ARBA00047899"/>
    </source>
</evidence>
<dbReference type="SUPFAM" id="SSF52540">
    <property type="entry name" value="P-loop containing nucleoside triphosphate hydrolases"/>
    <property type="match status" value="1"/>
</dbReference>
<dbReference type="GO" id="GO:0005524">
    <property type="term" value="F:ATP binding"/>
    <property type="evidence" value="ECO:0007669"/>
    <property type="project" value="UniProtKB-KW"/>
</dbReference>
<dbReference type="Gene3D" id="3.80.10.10">
    <property type="entry name" value="Ribonuclease Inhibitor"/>
    <property type="match status" value="3"/>
</dbReference>
<dbReference type="PANTHER" id="PTHR48051">
    <property type="match status" value="1"/>
</dbReference>
<dbReference type="Pfam" id="PF13855">
    <property type="entry name" value="LRR_8"/>
    <property type="match status" value="1"/>
</dbReference>
<keyword evidence="14" id="KW-1185">Reference proteome</keyword>
<dbReference type="GO" id="GO:0009966">
    <property type="term" value="P:regulation of signal transduction"/>
    <property type="evidence" value="ECO:0007669"/>
    <property type="project" value="UniProtKB-ARBA"/>
</dbReference>
<dbReference type="Pfam" id="PF08477">
    <property type="entry name" value="Roc"/>
    <property type="match status" value="1"/>
</dbReference>
<evidence type="ECO:0000256" key="7">
    <source>
        <dbReference type="ARBA" id="ARBA00022741"/>
    </source>
</evidence>
<dbReference type="PROSITE" id="PS51424">
    <property type="entry name" value="ROC"/>
    <property type="match status" value="1"/>
</dbReference>
<proteinExistence type="predicted"/>
<keyword evidence="7" id="KW-0547">Nucleotide-binding</keyword>
<reference evidence="13" key="1">
    <citation type="journal article" date="2019" name="bioRxiv">
        <title>The Genome of the Zebra Mussel, Dreissena polymorpha: A Resource for Invasive Species Research.</title>
        <authorList>
            <person name="McCartney M.A."/>
            <person name="Auch B."/>
            <person name="Kono T."/>
            <person name="Mallez S."/>
            <person name="Zhang Y."/>
            <person name="Obille A."/>
            <person name="Becker A."/>
            <person name="Abrahante J.E."/>
            <person name="Garbe J."/>
            <person name="Badalamenti J.P."/>
            <person name="Herman A."/>
            <person name="Mangelson H."/>
            <person name="Liachko I."/>
            <person name="Sullivan S."/>
            <person name="Sone E.D."/>
            <person name="Koren S."/>
            <person name="Silverstein K.A.T."/>
            <person name="Beckman K.B."/>
            <person name="Gohl D.M."/>
        </authorList>
    </citation>
    <scope>NUCLEOTIDE SEQUENCE</scope>
    <source>
        <strain evidence="13">Duluth1</strain>
        <tissue evidence="13">Whole animal</tissue>
    </source>
</reference>
<gene>
    <name evidence="13" type="ORF">DPMN_110632</name>
</gene>
<dbReference type="InterPro" id="IPR002110">
    <property type="entry name" value="Ankyrin_rpt"/>
</dbReference>
<evidence type="ECO:0000256" key="1">
    <source>
        <dbReference type="ARBA" id="ARBA00001946"/>
    </source>
</evidence>
<dbReference type="Proteomes" id="UP000828390">
    <property type="component" value="Unassembled WGS sequence"/>
</dbReference>
<reference evidence="13" key="2">
    <citation type="submission" date="2020-11" db="EMBL/GenBank/DDBJ databases">
        <authorList>
            <person name="McCartney M.A."/>
            <person name="Auch B."/>
            <person name="Kono T."/>
            <person name="Mallez S."/>
            <person name="Becker A."/>
            <person name="Gohl D.M."/>
            <person name="Silverstein K.A.T."/>
            <person name="Koren S."/>
            <person name="Bechman K.B."/>
            <person name="Herman A."/>
            <person name="Abrahante J.E."/>
            <person name="Garbe J."/>
        </authorList>
    </citation>
    <scope>NUCLEOTIDE SEQUENCE</scope>
    <source>
        <strain evidence="13">Duluth1</strain>
        <tissue evidence="13">Whole animal</tissue>
    </source>
</reference>
<dbReference type="GO" id="GO:0005737">
    <property type="term" value="C:cytoplasm"/>
    <property type="evidence" value="ECO:0007669"/>
    <property type="project" value="TreeGrafter"/>
</dbReference>
<evidence type="ECO:0000313" key="14">
    <source>
        <dbReference type="Proteomes" id="UP000828390"/>
    </source>
</evidence>
<dbReference type="AlphaFoldDB" id="A0A9D4KDJ4"/>
<sequence>MAAEGPTVPLSLANQIQQCIDDNKFDELSECLQDAFTHPDNTQHIAVQCHKIVGFACRHGNWELLDLLMRLGLDISVCSGSWMTPAQTVCELGHMEVLEFLYKRGIPISVDNILPWHEESPFYLACRNGHRHIIDFLIDKYPNMVKQPDVRSCLLYAACLGGNIDVVRKFLTPDLDINHSVQLVRTFQNSESLTPLYAACAGGHQHLIDFLLDNFGPELEFREAVCKQFPDMIGLYVAEFFKRDHTENEEDLFHLVNGNLRKKNLFYLHVDWLLPYTVTLIDLDISENSLTQLPASLPWKFQNLKTLNVSKNNIRRLHPPEAEDEDLCLSLEEVNLSHNALEEVCHELFRLTTLKIINLAYNKLKHLTKSIHQQGELQRDSETIKLRSLSETVKWCCSGLKRLDVSNNNLECLPLDLKECTGLSYLYVQNNCLTAFPQAWKCPMKTLDVSSNQLERFPTNIDVFWSASLQVLNISNNKLDSLDEGIVKLGVLTDLNASNNTIERLPSATIWKCGHLHCLNLKHNQLGIRITSPNRNRLFAVLKRTSRTNSESENAPEFPESLSVCLKELRLADNNLDCFPPSIFKLGSLEILDLSDNPLIRILPRELGLLKNLSLLKMKNVRPTVPDNLSSLFTEEGTDTRKLVAALLDKLRGSRPCHIVKAVLLGKKDKGKTTLMNKLAHKDGVVREHVRSVVREEITLSYKRPEIKLHVWDVPGDEVFTLVHHSLFTRHSLYILVWDFWSIAEEADKIRTWINNIKVSSEHFKIVLVGTFTDRFPPSELDKALESVQATLSLKLEHTGVVPVLCPVSCIKNEGLSVLKEQLYKVCASMVQPGRSKEPLVGRMIPGCYYKASEELRTEQLIRARSRKPLCISQSEFMRILTNMNAADLDLASQQEIKALTKFLVITGHLLHFPDHLGALDSLYFLDPGWLCDVLLHLLTSSDGKKLLRHGQGKIRRIDVEEIYTKAKDKFPIEFLNQYLELLERFELAAAISHSKKLFVPSELPKDPPLVESKDEVVSSNVIRRLYCMAECPSGFWTRLLTRMMTRVEQFSKSEWMFTPVMSGSVRIASTHRHGSLNKPKREMS</sequence>
<dbReference type="Pfam" id="PF16095">
    <property type="entry name" value="COR-A"/>
    <property type="match status" value="1"/>
</dbReference>
<dbReference type="InterPro" id="IPR027417">
    <property type="entry name" value="P-loop_NTPase"/>
</dbReference>
<dbReference type="SMART" id="SM00364">
    <property type="entry name" value="LRR_BAC"/>
    <property type="match status" value="8"/>
</dbReference>
<dbReference type="EMBL" id="JAIWYP010000004">
    <property type="protein sequence ID" value="KAH3837251.1"/>
    <property type="molecule type" value="Genomic_DNA"/>
</dbReference>
<keyword evidence="8" id="KW-0418">Kinase</keyword>
<dbReference type="SUPFAM" id="SSF48403">
    <property type="entry name" value="Ankyrin repeat"/>
    <property type="match status" value="1"/>
</dbReference>
<dbReference type="Gene3D" id="3.40.50.300">
    <property type="entry name" value="P-loop containing nucleotide triphosphate hydrolases"/>
    <property type="match status" value="1"/>
</dbReference>
<protein>
    <recommendedName>
        <fullName evidence="2">non-specific serine/threonine protein kinase</fullName>
        <ecNumber evidence="2">2.7.11.1</ecNumber>
    </recommendedName>
</protein>
<dbReference type="InterPro" id="IPR032171">
    <property type="entry name" value="COR-A"/>
</dbReference>
<keyword evidence="6" id="KW-0677">Repeat</keyword>
<organism evidence="13 14">
    <name type="scientific">Dreissena polymorpha</name>
    <name type="common">Zebra mussel</name>
    <name type="synonym">Mytilus polymorpha</name>
    <dbReference type="NCBI Taxonomy" id="45954"/>
    <lineage>
        <taxon>Eukaryota</taxon>
        <taxon>Metazoa</taxon>
        <taxon>Spiralia</taxon>
        <taxon>Lophotrochozoa</taxon>
        <taxon>Mollusca</taxon>
        <taxon>Bivalvia</taxon>
        <taxon>Autobranchia</taxon>
        <taxon>Heteroconchia</taxon>
        <taxon>Euheterodonta</taxon>
        <taxon>Imparidentia</taxon>
        <taxon>Neoheterodontei</taxon>
        <taxon>Myida</taxon>
        <taxon>Dreissenoidea</taxon>
        <taxon>Dreissenidae</taxon>
        <taxon>Dreissena</taxon>
    </lineage>
</organism>
<evidence type="ECO:0000256" key="9">
    <source>
        <dbReference type="ARBA" id="ARBA00022840"/>
    </source>
</evidence>
<dbReference type="InterPro" id="IPR036770">
    <property type="entry name" value="Ankyrin_rpt-contain_sf"/>
</dbReference>
<dbReference type="PRINTS" id="PR00449">
    <property type="entry name" value="RASTRNSFRMNG"/>
</dbReference>
<dbReference type="PANTHER" id="PTHR48051:SF54">
    <property type="entry name" value="LEUCINE-RICH REPEAT-CONTAINING PROTEIN"/>
    <property type="match status" value="1"/>
</dbReference>
<evidence type="ECO:0000256" key="2">
    <source>
        <dbReference type="ARBA" id="ARBA00012513"/>
    </source>
</evidence>
<evidence type="ECO:0000313" key="13">
    <source>
        <dbReference type="EMBL" id="KAH3837251.1"/>
    </source>
</evidence>
<dbReference type="InterPro" id="IPR003591">
    <property type="entry name" value="Leu-rich_rpt_typical-subtyp"/>
</dbReference>
<evidence type="ECO:0000256" key="6">
    <source>
        <dbReference type="ARBA" id="ARBA00022737"/>
    </source>
</evidence>
<dbReference type="SMART" id="SM00248">
    <property type="entry name" value="ANK"/>
    <property type="match status" value="5"/>
</dbReference>
<dbReference type="EC" id="2.7.11.1" evidence="2"/>
<dbReference type="Gene3D" id="3.30.70.1390">
    <property type="entry name" value="ROC domain from the Parkinson's disease-associated leucine-rich repeat kinase 2"/>
    <property type="match status" value="1"/>
</dbReference>
<keyword evidence="4" id="KW-0433">Leucine-rich repeat</keyword>
<keyword evidence="3" id="KW-0723">Serine/threonine-protein kinase</keyword>
<keyword evidence="5" id="KW-0808">Transferase</keyword>
<evidence type="ECO:0000259" key="12">
    <source>
        <dbReference type="PROSITE" id="PS51424"/>
    </source>
</evidence>
<evidence type="ECO:0000256" key="8">
    <source>
        <dbReference type="ARBA" id="ARBA00022777"/>
    </source>
</evidence>
<dbReference type="InterPro" id="IPR050216">
    <property type="entry name" value="LRR_domain-containing"/>
</dbReference>
<dbReference type="GO" id="GO:0004674">
    <property type="term" value="F:protein serine/threonine kinase activity"/>
    <property type="evidence" value="ECO:0007669"/>
    <property type="project" value="UniProtKB-KW"/>
</dbReference>
<dbReference type="InterPro" id="IPR032675">
    <property type="entry name" value="LRR_dom_sf"/>
</dbReference>
<feature type="domain" description="Roc" evidence="12">
    <location>
        <begin position="653"/>
        <end position="830"/>
    </location>
</feature>
<dbReference type="Pfam" id="PF12796">
    <property type="entry name" value="Ank_2"/>
    <property type="match status" value="1"/>
</dbReference>
<name>A0A9D4KDJ4_DREPO</name>
<evidence type="ECO:0000256" key="4">
    <source>
        <dbReference type="ARBA" id="ARBA00022614"/>
    </source>
</evidence>
<feature type="non-terminal residue" evidence="13">
    <location>
        <position position="1"/>
    </location>
</feature>
<evidence type="ECO:0000256" key="5">
    <source>
        <dbReference type="ARBA" id="ARBA00022679"/>
    </source>
</evidence>
<keyword evidence="9" id="KW-0067">ATP-binding</keyword>
<dbReference type="PROSITE" id="PS51450">
    <property type="entry name" value="LRR"/>
    <property type="match status" value="1"/>
</dbReference>
<dbReference type="SUPFAM" id="SSF52047">
    <property type="entry name" value="RNI-like"/>
    <property type="match status" value="1"/>
</dbReference>
<evidence type="ECO:0000256" key="3">
    <source>
        <dbReference type="ARBA" id="ARBA00022527"/>
    </source>
</evidence>
<comment type="caution">
    <text evidence="13">The sequence shown here is derived from an EMBL/GenBank/DDBJ whole genome shotgun (WGS) entry which is preliminary data.</text>
</comment>
<dbReference type="SMART" id="SM00369">
    <property type="entry name" value="LRR_TYP"/>
    <property type="match status" value="6"/>
</dbReference>
<dbReference type="InterPro" id="IPR001611">
    <property type="entry name" value="Leu-rich_rpt"/>
</dbReference>
<accession>A0A9D4KDJ4</accession>
<dbReference type="Gene3D" id="1.25.40.20">
    <property type="entry name" value="Ankyrin repeat-containing domain"/>
    <property type="match status" value="1"/>
</dbReference>
<comment type="catalytic activity">
    <reaction evidence="11">
        <text>L-seryl-[protein] + ATP = O-phospho-L-seryl-[protein] + ADP + H(+)</text>
        <dbReference type="Rhea" id="RHEA:17989"/>
        <dbReference type="Rhea" id="RHEA-COMP:9863"/>
        <dbReference type="Rhea" id="RHEA-COMP:11604"/>
        <dbReference type="ChEBI" id="CHEBI:15378"/>
        <dbReference type="ChEBI" id="CHEBI:29999"/>
        <dbReference type="ChEBI" id="CHEBI:30616"/>
        <dbReference type="ChEBI" id="CHEBI:83421"/>
        <dbReference type="ChEBI" id="CHEBI:456216"/>
        <dbReference type="EC" id="2.7.11.1"/>
    </reaction>
</comment>
<dbReference type="InterPro" id="IPR020859">
    <property type="entry name" value="ROC"/>
</dbReference>
<comment type="catalytic activity">
    <reaction evidence="10">
        <text>L-threonyl-[protein] + ATP = O-phospho-L-threonyl-[protein] + ADP + H(+)</text>
        <dbReference type="Rhea" id="RHEA:46608"/>
        <dbReference type="Rhea" id="RHEA-COMP:11060"/>
        <dbReference type="Rhea" id="RHEA-COMP:11605"/>
        <dbReference type="ChEBI" id="CHEBI:15378"/>
        <dbReference type="ChEBI" id="CHEBI:30013"/>
        <dbReference type="ChEBI" id="CHEBI:30616"/>
        <dbReference type="ChEBI" id="CHEBI:61977"/>
        <dbReference type="ChEBI" id="CHEBI:456216"/>
        <dbReference type="EC" id="2.7.11.1"/>
    </reaction>
</comment>
<comment type="cofactor">
    <cofactor evidence="1">
        <name>Mg(2+)</name>
        <dbReference type="ChEBI" id="CHEBI:18420"/>
    </cofactor>
</comment>
<evidence type="ECO:0000256" key="11">
    <source>
        <dbReference type="ARBA" id="ARBA00048679"/>
    </source>
</evidence>